<keyword evidence="3" id="KW-0808">Transferase</keyword>
<feature type="region of interest" description="Disordered" evidence="1">
    <location>
        <begin position="139"/>
        <end position="168"/>
    </location>
</feature>
<dbReference type="InterPro" id="IPR051531">
    <property type="entry name" value="N-acetyltransferase"/>
</dbReference>
<dbReference type="Proteomes" id="UP000198688">
    <property type="component" value="Chromosome I"/>
</dbReference>
<accession>A0A1H1TUS6</accession>
<evidence type="ECO:0000259" key="2">
    <source>
        <dbReference type="PROSITE" id="PS51186"/>
    </source>
</evidence>
<keyword evidence="4" id="KW-1185">Reference proteome</keyword>
<dbReference type="InterPro" id="IPR000182">
    <property type="entry name" value="GNAT_dom"/>
</dbReference>
<name>A0A1H1TUS6_9ACTN</name>
<dbReference type="Pfam" id="PF13302">
    <property type="entry name" value="Acetyltransf_3"/>
    <property type="match status" value="1"/>
</dbReference>
<dbReference type="GO" id="GO:0016747">
    <property type="term" value="F:acyltransferase activity, transferring groups other than amino-acyl groups"/>
    <property type="evidence" value="ECO:0007669"/>
    <property type="project" value="InterPro"/>
</dbReference>
<sequence length="168" mass="18412">MINAGTLVLKRWEPEWADELTAAVRESLPELKPFLPWATDDYELSGSRAYLASADQSWEKGTDFQYAIFTAVGDLIGSIGLHTRMGPDVMEIGYWLRSPFAGQGHMTTAVQALTRVAVTLPGITRVAIKHDARNTGSARVAEKAGFTETSRRVTDSGDTEITRERPAA</sequence>
<proteinExistence type="predicted"/>
<protein>
    <submittedName>
        <fullName evidence="3">Protein N-acetyltransferase, RimJ/RimL family</fullName>
    </submittedName>
</protein>
<organism evidence="3 4">
    <name type="scientific">Actinoplanes derwentensis</name>
    <dbReference type="NCBI Taxonomy" id="113562"/>
    <lineage>
        <taxon>Bacteria</taxon>
        <taxon>Bacillati</taxon>
        <taxon>Actinomycetota</taxon>
        <taxon>Actinomycetes</taxon>
        <taxon>Micromonosporales</taxon>
        <taxon>Micromonosporaceae</taxon>
        <taxon>Actinoplanes</taxon>
    </lineage>
</organism>
<evidence type="ECO:0000256" key="1">
    <source>
        <dbReference type="SAM" id="MobiDB-lite"/>
    </source>
</evidence>
<gene>
    <name evidence="3" type="ORF">SAMN04489716_1247</name>
</gene>
<feature type="domain" description="N-acetyltransferase" evidence="2">
    <location>
        <begin position="18"/>
        <end position="168"/>
    </location>
</feature>
<dbReference type="SUPFAM" id="SSF55729">
    <property type="entry name" value="Acyl-CoA N-acyltransferases (Nat)"/>
    <property type="match status" value="1"/>
</dbReference>
<evidence type="ECO:0000313" key="4">
    <source>
        <dbReference type="Proteomes" id="UP000198688"/>
    </source>
</evidence>
<reference evidence="3 4" key="1">
    <citation type="submission" date="2016-10" db="EMBL/GenBank/DDBJ databases">
        <authorList>
            <person name="de Groot N.N."/>
        </authorList>
    </citation>
    <scope>NUCLEOTIDE SEQUENCE [LARGE SCALE GENOMIC DNA]</scope>
    <source>
        <strain evidence="3 4">DSM 43941</strain>
    </source>
</reference>
<dbReference type="EMBL" id="LT629758">
    <property type="protein sequence ID" value="SDS63904.1"/>
    <property type="molecule type" value="Genomic_DNA"/>
</dbReference>
<dbReference type="InterPro" id="IPR016181">
    <property type="entry name" value="Acyl_CoA_acyltransferase"/>
</dbReference>
<dbReference type="STRING" id="113562.SAMN04489716_1247"/>
<evidence type="ECO:0000313" key="3">
    <source>
        <dbReference type="EMBL" id="SDS63904.1"/>
    </source>
</evidence>
<dbReference type="PROSITE" id="PS51186">
    <property type="entry name" value="GNAT"/>
    <property type="match status" value="1"/>
</dbReference>
<dbReference type="AlphaFoldDB" id="A0A1H1TUS6"/>
<dbReference type="PANTHER" id="PTHR43792">
    <property type="entry name" value="GNAT FAMILY, PUTATIVE (AFU_ORTHOLOGUE AFUA_3G00765)-RELATED-RELATED"/>
    <property type="match status" value="1"/>
</dbReference>
<dbReference type="Gene3D" id="3.40.630.30">
    <property type="match status" value="1"/>
</dbReference>
<feature type="compositionally biased region" description="Basic and acidic residues" evidence="1">
    <location>
        <begin position="149"/>
        <end position="168"/>
    </location>
</feature>